<dbReference type="AlphaFoldDB" id="A0A679JZR8"/>
<proteinExistence type="predicted"/>
<dbReference type="InterPro" id="IPR013762">
    <property type="entry name" value="Integrase-like_cat_sf"/>
</dbReference>
<dbReference type="PROSITE" id="PS51898">
    <property type="entry name" value="TYR_RECOMBINASE"/>
    <property type="match status" value="1"/>
</dbReference>
<dbReference type="GO" id="GO:0006310">
    <property type="term" value="P:DNA recombination"/>
    <property type="evidence" value="ECO:0007669"/>
    <property type="project" value="UniProtKB-KW"/>
</dbReference>
<gene>
    <name evidence="4" type="primary">xerD_6</name>
    <name evidence="4" type="ORF">MBLL_04273</name>
</gene>
<dbReference type="CDD" id="cd00397">
    <property type="entry name" value="DNA_BRE_C"/>
    <property type="match status" value="1"/>
</dbReference>
<accession>A0A679JZR8</accession>
<dbReference type="GO" id="GO:0003677">
    <property type="term" value="F:DNA binding"/>
    <property type="evidence" value="ECO:0007669"/>
    <property type="project" value="InterPro"/>
</dbReference>
<evidence type="ECO:0000256" key="1">
    <source>
        <dbReference type="ARBA" id="ARBA00022908"/>
    </source>
</evidence>
<dbReference type="InterPro" id="IPR050090">
    <property type="entry name" value="Tyrosine_recombinase_XerCD"/>
</dbReference>
<feature type="domain" description="Tyr recombinase" evidence="3">
    <location>
        <begin position="17"/>
        <end position="189"/>
    </location>
</feature>
<name>A0A679JZR8_9HYPH</name>
<dbReference type="InterPro" id="IPR002104">
    <property type="entry name" value="Integrase_catalytic"/>
</dbReference>
<keyword evidence="2" id="KW-0233">DNA recombination</keyword>
<protein>
    <submittedName>
        <fullName evidence="4">Tyrosine recombinase XerD</fullName>
    </submittedName>
</protein>
<dbReference type="RefSeq" id="WP_339163593.1">
    <property type="nucleotide sequence ID" value="NZ_LR743511.1"/>
</dbReference>
<keyword evidence="1" id="KW-0229">DNA integration</keyword>
<evidence type="ECO:0000313" key="4">
    <source>
        <dbReference type="EMBL" id="CAA2145151.1"/>
    </source>
</evidence>
<dbReference type="EMBL" id="LR743511">
    <property type="protein sequence ID" value="CAA2145151.1"/>
    <property type="molecule type" value="Genomic_DNA"/>
</dbReference>
<dbReference type="Gene3D" id="1.10.443.10">
    <property type="entry name" value="Intergrase catalytic core"/>
    <property type="match status" value="1"/>
</dbReference>
<sequence length="192" mass="21043">MPLPALAPALSLHTAEGRRKYLTAAERGRFLAAAAEETPKIRTLCLMLAWSGCRITEVLNLTRADLDCEAGTIAVRCLKKRRGGVVREIPVPAEFLAVLRQVHGAGRPSERLWPIARNTAWRQVKTVMEMASVGATAASPKGLRHGFGVHAIRSGIPLNLLQRWLGHASMSTTAIYADVMGPEEREIATRMW</sequence>
<dbReference type="GO" id="GO:0015074">
    <property type="term" value="P:DNA integration"/>
    <property type="evidence" value="ECO:0007669"/>
    <property type="project" value="UniProtKB-KW"/>
</dbReference>
<dbReference type="Pfam" id="PF00589">
    <property type="entry name" value="Phage_integrase"/>
    <property type="match status" value="1"/>
</dbReference>
<organism evidence="4">
    <name type="scientific">Methylobacterium bullatum</name>
    <dbReference type="NCBI Taxonomy" id="570505"/>
    <lineage>
        <taxon>Bacteria</taxon>
        <taxon>Pseudomonadati</taxon>
        <taxon>Pseudomonadota</taxon>
        <taxon>Alphaproteobacteria</taxon>
        <taxon>Hyphomicrobiales</taxon>
        <taxon>Methylobacteriaceae</taxon>
        <taxon>Methylobacterium</taxon>
    </lineage>
</organism>
<dbReference type="PANTHER" id="PTHR30349">
    <property type="entry name" value="PHAGE INTEGRASE-RELATED"/>
    <property type="match status" value="1"/>
</dbReference>
<evidence type="ECO:0000256" key="2">
    <source>
        <dbReference type="ARBA" id="ARBA00023172"/>
    </source>
</evidence>
<dbReference type="SUPFAM" id="SSF56349">
    <property type="entry name" value="DNA breaking-rejoining enzymes"/>
    <property type="match status" value="1"/>
</dbReference>
<dbReference type="PANTHER" id="PTHR30349:SF64">
    <property type="entry name" value="PROPHAGE INTEGRASE INTD-RELATED"/>
    <property type="match status" value="1"/>
</dbReference>
<dbReference type="InterPro" id="IPR011010">
    <property type="entry name" value="DNA_brk_join_enz"/>
</dbReference>
<reference evidence="4" key="1">
    <citation type="submission" date="2019-12" db="EMBL/GenBank/DDBJ databases">
        <authorList>
            <person name="Cremers G."/>
        </authorList>
    </citation>
    <scope>NUCLEOTIDE SEQUENCE</scope>
    <source>
        <strain evidence="4">Mbul2</strain>
    </source>
</reference>
<evidence type="ECO:0000259" key="3">
    <source>
        <dbReference type="PROSITE" id="PS51898"/>
    </source>
</evidence>